<dbReference type="InterPro" id="IPR045863">
    <property type="entry name" value="CorA_TM1_TM2"/>
</dbReference>
<protein>
    <submittedName>
        <fullName evidence="7">Uncharacterized protein</fullName>
    </submittedName>
</protein>
<dbReference type="Pfam" id="PF01544">
    <property type="entry name" value="CorA"/>
    <property type="match status" value="1"/>
</dbReference>
<dbReference type="InterPro" id="IPR002523">
    <property type="entry name" value="MgTranspt_CorA/ZnTranspt_ZntB"/>
</dbReference>
<feature type="region of interest" description="Disordered" evidence="5">
    <location>
        <begin position="1"/>
        <end position="23"/>
    </location>
</feature>
<dbReference type="Gene3D" id="1.20.58.340">
    <property type="entry name" value="Magnesium transport protein CorA, transmembrane region"/>
    <property type="match status" value="1"/>
</dbReference>
<evidence type="ECO:0000256" key="2">
    <source>
        <dbReference type="ARBA" id="ARBA00022692"/>
    </source>
</evidence>
<evidence type="ECO:0000256" key="3">
    <source>
        <dbReference type="ARBA" id="ARBA00022989"/>
    </source>
</evidence>
<evidence type="ECO:0000256" key="4">
    <source>
        <dbReference type="ARBA" id="ARBA00023136"/>
    </source>
</evidence>
<dbReference type="SUPFAM" id="SSF144083">
    <property type="entry name" value="Magnesium transport protein CorA, transmembrane region"/>
    <property type="match status" value="1"/>
</dbReference>
<name>A0A7C8Q4F4_ORBOL</name>
<proteinExistence type="predicted"/>
<evidence type="ECO:0000256" key="6">
    <source>
        <dbReference type="SAM" id="Phobius"/>
    </source>
</evidence>
<feature type="region of interest" description="Disordered" evidence="5">
    <location>
        <begin position="51"/>
        <end position="88"/>
    </location>
</feature>
<dbReference type="AlphaFoldDB" id="A0A7C8Q4F4"/>
<comment type="subcellular location">
    <subcellularLocation>
        <location evidence="1">Membrane</location>
        <topology evidence="1">Multi-pass membrane protein</topology>
    </subcellularLocation>
</comment>
<feature type="region of interest" description="Disordered" evidence="5">
    <location>
        <begin position="380"/>
        <end position="474"/>
    </location>
</feature>
<feature type="compositionally biased region" description="Basic and acidic residues" evidence="5">
    <location>
        <begin position="390"/>
        <end position="413"/>
    </location>
</feature>
<comment type="caution">
    <text evidence="7">The sequence shown here is derived from an EMBL/GenBank/DDBJ whole genome shotgun (WGS) entry which is preliminary data.</text>
</comment>
<gene>
    <name evidence="7" type="ORF">TWF788_004182</name>
</gene>
<dbReference type="GO" id="GO:0046873">
    <property type="term" value="F:metal ion transmembrane transporter activity"/>
    <property type="evidence" value="ECO:0007669"/>
    <property type="project" value="InterPro"/>
</dbReference>
<dbReference type="GO" id="GO:0016020">
    <property type="term" value="C:membrane"/>
    <property type="evidence" value="ECO:0007669"/>
    <property type="project" value="UniProtKB-SubCell"/>
</dbReference>
<accession>A0A7C8Q4F4</accession>
<evidence type="ECO:0000256" key="5">
    <source>
        <dbReference type="SAM" id="MobiDB-lite"/>
    </source>
</evidence>
<feature type="compositionally biased region" description="Basic and acidic residues" evidence="5">
    <location>
        <begin position="330"/>
        <end position="350"/>
    </location>
</feature>
<feature type="compositionally biased region" description="Basic and acidic residues" evidence="5">
    <location>
        <begin position="72"/>
        <end position="88"/>
    </location>
</feature>
<evidence type="ECO:0000313" key="7">
    <source>
        <dbReference type="EMBL" id="KAF3191992.1"/>
    </source>
</evidence>
<organism evidence="7 8">
    <name type="scientific">Orbilia oligospora</name>
    <name type="common">Nematode-trapping fungus</name>
    <name type="synonym">Arthrobotrys oligospora</name>
    <dbReference type="NCBI Taxonomy" id="2813651"/>
    <lineage>
        <taxon>Eukaryota</taxon>
        <taxon>Fungi</taxon>
        <taxon>Dikarya</taxon>
        <taxon>Ascomycota</taxon>
        <taxon>Pezizomycotina</taxon>
        <taxon>Orbiliomycetes</taxon>
        <taxon>Orbiliales</taxon>
        <taxon>Orbiliaceae</taxon>
        <taxon>Orbilia</taxon>
    </lineage>
</organism>
<keyword evidence="4 6" id="KW-0472">Membrane</keyword>
<sequence>MTSQSQPATVVGTVPFSSGFRAPGKQTGIDNWGYPAYTPAFVRPVVLKEKGHNEHPEPPTPQPDRYLTTEQSRSRLDAEDRNTQEEQRFDREKIPGFPCNIFYNPRILRKQLSELKLPKDSKEYSFLLGFSHDGTEYDYKSTVGNLPWNKELRTVAHMNDRDLRKIVNHLDDAEVYRFYISRDIRSFSEKGLRYIFGGHGFSPDFLHNLAFNEKIGFNSITMITNDSLGRDRKHYGLYFTMPLREIVSSRWAEEAQLGRFSQIDHRSSLQLFGTDGEINTLADTYGLAFYLEYDFKTLKTTVFIKMRIGVTRMIQSLRSSFRMYRDTRMKTETHMHTSDTDPDIRQREGSLNKINGDLEGISDGELDKAENEMGEEYLKGISEEEEKGEGEEKKKEPNEAETERGLAEKRMGEDQMDEQYGSNVYNDPPELYDGLYKKNKREDTGIGGVGQERNDNKNESGISGLPQSSLPPPSLAIGPEDPYFIVIVILKAWIDNFKKGAHKTVHNNTTWLDEKTQTFIRFGGDRAMYDDLNFKIHITQRTIAQIETEIGEAVSIFEQLESQHNLFLKIPESRPSMEGSGLVRHQIRQIEQEGIALQRLFRQEAIKIETCSRWLSEAMSQRNTEAIKAATTAMSEVLEETKKLTKENRKEAKLMSQIAINTQKDGQSMKIIAILTMIFLPGSFVSSVFGWNIISFDVSEDGGQSLVISKQGLQIFLISFFTFTLVTISGCWIWVSNSQKSLTLANADIQRIGEDEKAVGEDSP</sequence>
<keyword evidence="2 6" id="KW-0812">Transmembrane</keyword>
<reference evidence="7 8" key="1">
    <citation type="submission" date="2019-06" db="EMBL/GenBank/DDBJ databases">
        <authorList>
            <person name="Palmer J.M."/>
        </authorList>
    </citation>
    <scope>NUCLEOTIDE SEQUENCE [LARGE SCALE GENOMIC DNA]</scope>
    <source>
        <strain evidence="7 8">TWF788</strain>
    </source>
</reference>
<keyword evidence="3 6" id="KW-1133">Transmembrane helix</keyword>
<evidence type="ECO:0000256" key="1">
    <source>
        <dbReference type="ARBA" id="ARBA00004141"/>
    </source>
</evidence>
<evidence type="ECO:0000313" key="8">
    <source>
        <dbReference type="Proteomes" id="UP000479691"/>
    </source>
</evidence>
<feature type="transmembrane region" description="Helical" evidence="6">
    <location>
        <begin position="715"/>
        <end position="735"/>
    </location>
</feature>
<dbReference type="EMBL" id="JAABOE010000002">
    <property type="protein sequence ID" value="KAF3191992.1"/>
    <property type="molecule type" value="Genomic_DNA"/>
</dbReference>
<feature type="region of interest" description="Disordered" evidence="5">
    <location>
        <begin position="330"/>
        <end position="367"/>
    </location>
</feature>
<dbReference type="Proteomes" id="UP000479691">
    <property type="component" value="Unassembled WGS sequence"/>
</dbReference>
<feature type="transmembrane region" description="Helical" evidence="6">
    <location>
        <begin position="671"/>
        <end position="694"/>
    </location>
</feature>